<name>A0A8S5U5H5_9CAUD</name>
<protein>
    <submittedName>
        <fullName evidence="1">Uncharacterized protein</fullName>
    </submittedName>
</protein>
<proteinExistence type="predicted"/>
<organism evidence="1">
    <name type="scientific">Siphoviridae sp. ctCS019</name>
    <dbReference type="NCBI Taxonomy" id="2825378"/>
    <lineage>
        <taxon>Viruses</taxon>
        <taxon>Duplodnaviria</taxon>
        <taxon>Heunggongvirae</taxon>
        <taxon>Uroviricota</taxon>
        <taxon>Caudoviricetes</taxon>
    </lineage>
</organism>
<reference evidence="1" key="1">
    <citation type="journal article" date="2021" name="Proc. Natl. Acad. Sci. U.S.A.">
        <title>A Catalog of Tens of Thousands of Viruses from Human Metagenomes Reveals Hidden Associations with Chronic Diseases.</title>
        <authorList>
            <person name="Tisza M.J."/>
            <person name="Buck C.B."/>
        </authorList>
    </citation>
    <scope>NUCLEOTIDE SEQUENCE</scope>
    <source>
        <strain evidence="1">CtCS019</strain>
    </source>
</reference>
<dbReference type="EMBL" id="BK016015">
    <property type="protein sequence ID" value="DAF89699.1"/>
    <property type="molecule type" value="Genomic_DNA"/>
</dbReference>
<accession>A0A8S5U5H5</accession>
<evidence type="ECO:0000313" key="1">
    <source>
        <dbReference type="EMBL" id="DAF89699.1"/>
    </source>
</evidence>
<sequence>MMNHGYCKNCFWYKWGHCFMQDVETNDNSYCPDYYNRKKEKETLEQVIIRWIKTKQYSLSELNKIINNYGKQN</sequence>